<dbReference type="STRING" id="1336337.A0A3N4JJS5"/>
<dbReference type="PANTHER" id="PTHR11937">
    <property type="entry name" value="ACTIN"/>
    <property type="match status" value="1"/>
</dbReference>
<feature type="region of interest" description="Disordered" evidence="2">
    <location>
        <begin position="1"/>
        <end position="37"/>
    </location>
</feature>
<evidence type="ECO:0000256" key="2">
    <source>
        <dbReference type="SAM" id="MobiDB-lite"/>
    </source>
</evidence>
<dbReference type="Proteomes" id="UP000276215">
    <property type="component" value="Unassembled WGS sequence"/>
</dbReference>
<feature type="region of interest" description="Disordered" evidence="2">
    <location>
        <begin position="414"/>
        <end position="433"/>
    </location>
</feature>
<evidence type="ECO:0000256" key="1">
    <source>
        <dbReference type="RuleBase" id="RU000487"/>
    </source>
</evidence>
<reference evidence="3 4" key="1">
    <citation type="journal article" date="2018" name="Nat. Ecol. Evol.">
        <title>Pezizomycetes genomes reveal the molecular basis of ectomycorrhizal truffle lifestyle.</title>
        <authorList>
            <person name="Murat C."/>
            <person name="Payen T."/>
            <person name="Noel B."/>
            <person name="Kuo A."/>
            <person name="Morin E."/>
            <person name="Chen J."/>
            <person name="Kohler A."/>
            <person name="Krizsan K."/>
            <person name="Balestrini R."/>
            <person name="Da Silva C."/>
            <person name="Montanini B."/>
            <person name="Hainaut M."/>
            <person name="Levati E."/>
            <person name="Barry K.W."/>
            <person name="Belfiori B."/>
            <person name="Cichocki N."/>
            <person name="Clum A."/>
            <person name="Dockter R.B."/>
            <person name="Fauchery L."/>
            <person name="Guy J."/>
            <person name="Iotti M."/>
            <person name="Le Tacon F."/>
            <person name="Lindquist E.A."/>
            <person name="Lipzen A."/>
            <person name="Malagnac F."/>
            <person name="Mello A."/>
            <person name="Molinier V."/>
            <person name="Miyauchi S."/>
            <person name="Poulain J."/>
            <person name="Riccioni C."/>
            <person name="Rubini A."/>
            <person name="Sitrit Y."/>
            <person name="Splivallo R."/>
            <person name="Traeger S."/>
            <person name="Wang M."/>
            <person name="Zifcakova L."/>
            <person name="Wipf D."/>
            <person name="Zambonelli A."/>
            <person name="Paolocci F."/>
            <person name="Nowrousian M."/>
            <person name="Ottonello S."/>
            <person name="Baldrian P."/>
            <person name="Spatafora J.W."/>
            <person name="Henrissat B."/>
            <person name="Nagy L.G."/>
            <person name="Aury J.M."/>
            <person name="Wincker P."/>
            <person name="Grigoriev I.V."/>
            <person name="Bonfante P."/>
            <person name="Martin F.M."/>
        </authorList>
    </citation>
    <scope>NUCLEOTIDE SEQUENCE [LARGE SCALE GENOMIC DNA]</scope>
    <source>
        <strain evidence="3 4">120613-1</strain>
    </source>
</reference>
<accession>A0A3N4JJS5</accession>
<keyword evidence="4" id="KW-1185">Reference proteome</keyword>
<dbReference type="InterPro" id="IPR043129">
    <property type="entry name" value="ATPase_NBD"/>
</dbReference>
<dbReference type="SUPFAM" id="SSF53067">
    <property type="entry name" value="Actin-like ATPase domain"/>
    <property type="match status" value="2"/>
</dbReference>
<dbReference type="OrthoDB" id="337660at2759"/>
<organism evidence="3 4">
    <name type="scientific">Choiromyces venosus 120613-1</name>
    <dbReference type="NCBI Taxonomy" id="1336337"/>
    <lineage>
        <taxon>Eukaryota</taxon>
        <taxon>Fungi</taxon>
        <taxon>Dikarya</taxon>
        <taxon>Ascomycota</taxon>
        <taxon>Pezizomycotina</taxon>
        <taxon>Pezizomycetes</taxon>
        <taxon>Pezizales</taxon>
        <taxon>Tuberaceae</taxon>
        <taxon>Choiromyces</taxon>
    </lineage>
</organism>
<name>A0A3N4JJS5_9PEZI</name>
<evidence type="ECO:0000313" key="3">
    <source>
        <dbReference type="EMBL" id="RPA98509.1"/>
    </source>
</evidence>
<dbReference type="Gene3D" id="3.30.420.40">
    <property type="match status" value="2"/>
</dbReference>
<dbReference type="Gene3D" id="3.90.640.10">
    <property type="entry name" value="Actin, Chain A, domain 4"/>
    <property type="match status" value="1"/>
</dbReference>
<comment type="similarity">
    <text evidence="1">Belongs to the actin family.</text>
</comment>
<dbReference type="EMBL" id="ML120395">
    <property type="protein sequence ID" value="RPA98509.1"/>
    <property type="molecule type" value="Genomic_DNA"/>
</dbReference>
<feature type="compositionally biased region" description="Polar residues" evidence="2">
    <location>
        <begin position="21"/>
        <end position="37"/>
    </location>
</feature>
<evidence type="ECO:0000313" key="4">
    <source>
        <dbReference type="Proteomes" id="UP000276215"/>
    </source>
</evidence>
<protein>
    <submittedName>
        <fullName evidence="3">Actin-like ATPase domain-containing protein</fullName>
    </submittedName>
</protein>
<dbReference type="InterPro" id="IPR018181">
    <property type="entry name" value="Heat_shock_70_CS"/>
</dbReference>
<dbReference type="SMART" id="SM00268">
    <property type="entry name" value="ACTIN"/>
    <property type="match status" value="1"/>
</dbReference>
<dbReference type="PROSITE" id="PS01036">
    <property type="entry name" value="HSP70_3"/>
    <property type="match status" value="1"/>
</dbReference>
<dbReference type="Pfam" id="PF00022">
    <property type="entry name" value="Actin"/>
    <property type="match status" value="2"/>
</dbReference>
<gene>
    <name evidence="3" type="ORF">L873DRAFT_1808130</name>
</gene>
<dbReference type="AlphaFoldDB" id="A0A3N4JJS5"/>
<proteinExistence type="inferred from homology"/>
<sequence length="483" mass="53159">MASTLSSNPSPLTPYRLRPSSGATSLTPAGSTSTTTAILPLPRHSPSSVLHLHHSEDPLIFQIGTRNLQAGYPSEPHPRCILPWTNPEFWKRSGDLWGLGMWYSPTGTSSTSRGELWHNPETVEDVLERGVRVAYNKYLLLDSKTRRIVLLVKTEVDVGVLSKVVKSLFVHFQMPAVMLLQEPVMSVVGGGVRSGVVLDVGWSETVVNVVYEMRVVGTGKRSRRGGRTYRDFWRRLLKEEASPLDDKDDDEGIADWEVEEVLSRTGWCKPFSHANQHDDDAEITIPLTTTTPPKTLTIPFPKLSIPAEQAFFAPTTTPSPSPNYPDDDDYALPELLYRALRDSPIDVRAAVMQRIIVVGGGSYVPGLKKRVVDEVRSLVSSRGWDRAGKRIVRKKDKGKMKEEEEGYQWRKDTIAEQVNDSSDAGDKADGTTGRGRIAGVESFGSWVGASLVAGMKVRGTIEVEREKFLAAVAAGGTGLPLDV</sequence>
<feature type="compositionally biased region" description="Low complexity" evidence="2">
    <location>
        <begin position="1"/>
        <end position="14"/>
    </location>
</feature>
<dbReference type="InterPro" id="IPR004000">
    <property type="entry name" value="Actin"/>
</dbReference>